<dbReference type="SUPFAM" id="SSF52047">
    <property type="entry name" value="RNI-like"/>
    <property type="match status" value="1"/>
</dbReference>
<protein>
    <recommendedName>
        <fullName evidence="1">F-box domain-containing protein</fullName>
    </recommendedName>
</protein>
<evidence type="ECO:0000313" key="2">
    <source>
        <dbReference type="EMBL" id="KAK9706987.1"/>
    </source>
</evidence>
<dbReference type="PANTHER" id="PTHR38926">
    <property type="entry name" value="F-BOX DOMAIN CONTAINING PROTEIN, EXPRESSED"/>
    <property type="match status" value="1"/>
</dbReference>
<evidence type="ECO:0000259" key="1">
    <source>
        <dbReference type="Pfam" id="PF12937"/>
    </source>
</evidence>
<dbReference type="Gene3D" id="3.80.10.10">
    <property type="entry name" value="Ribonuclease Inhibitor"/>
    <property type="match status" value="1"/>
</dbReference>
<dbReference type="AlphaFoldDB" id="A0AAW1JRN3"/>
<reference evidence="2" key="1">
    <citation type="submission" date="2024-03" db="EMBL/GenBank/DDBJ databases">
        <title>WGS assembly of Saponaria officinalis var. Norfolk2.</title>
        <authorList>
            <person name="Jenkins J."/>
            <person name="Shu S."/>
            <person name="Grimwood J."/>
            <person name="Barry K."/>
            <person name="Goodstein D."/>
            <person name="Schmutz J."/>
            <person name="Leebens-Mack J."/>
            <person name="Osbourn A."/>
        </authorList>
    </citation>
    <scope>NUCLEOTIDE SEQUENCE [LARGE SCALE GENOMIC DNA]</scope>
    <source>
        <strain evidence="2">JIC</strain>
    </source>
</reference>
<dbReference type="PANTHER" id="PTHR38926:SF2">
    <property type="entry name" value="F-BOX_LRR-REPEAT PROTEIN 21-RELATED"/>
    <property type="match status" value="1"/>
</dbReference>
<dbReference type="InterPro" id="IPR036047">
    <property type="entry name" value="F-box-like_dom_sf"/>
</dbReference>
<name>A0AAW1JRN3_SAPOF</name>
<dbReference type="CDD" id="cd22164">
    <property type="entry name" value="F-box_AtSKIP19-like"/>
    <property type="match status" value="1"/>
</dbReference>
<sequence>MESSENSLENYWTQLPCDVMLMILMKVQHLQILVSVQFVCKSRHILCKEPSLWRTIQLKDNRKLRTVENFDDDFNILCNAVDSSAGDLIDLDVECFVLHGLRSYVASRKLSSLEELDITLCDFVLPENISIIKSCPSLTTFKLNELCWRDSDEACDKVALAIAGRMHELRHLQLIANCMTNVGLMAILDGCPHLQSLDLRACFHLDLDGHLGKRLSKQVKYLRRPYDSTEDYNYPTIDHYDSDFENGSDDFPYQDDFGRYYIIR</sequence>
<evidence type="ECO:0000313" key="3">
    <source>
        <dbReference type="Proteomes" id="UP001443914"/>
    </source>
</evidence>
<keyword evidence="3" id="KW-1185">Reference proteome</keyword>
<proteinExistence type="predicted"/>
<dbReference type="InterPro" id="IPR032675">
    <property type="entry name" value="LRR_dom_sf"/>
</dbReference>
<dbReference type="SUPFAM" id="SSF81383">
    <property type="entry name" value="F-box domain"/>
    <property type="match status" value="1"/>
</dbReference>
<feature type="domain" description="F-box" evidence="1">
    <location>
        <begin position="12"/>
        <end position="56"/>
    </location>
</feature>
<gene>
    <name evidence="2" type="ORF">RND81_07G165500</name>
</gene>
<accession>A0AAW1JRN3</accession>
<comment type="caution">
    <text evidence="2">The sequence shown here is derived from an EMBL/GenBank/DDBJ whole genome shotgun (WGS) entry which is preliminary data.</text>
</comment>
<organism evidence="2 3">
    <name type="scientific">Saponaria officinalis</name>
    <name type="common">Common soapwort</name>
    <name type="synonym">Lychnis saponaria</name>
    <dbReference type="NCBI Taxonomy" id="3572"/>
    <lineage>
        <taxon>Eukaryota</taxon>
        <taxon>Viridiplantae</taxon>
        <taxon>Streptophyta</taxon>
        <taxon>Embryophyta</taxon>
        <taxon>Tracheophyta</taxon>
        <taxon>Spermatophyta</taxon>
        <taxon>Magnoliopsida</taxon>
        <taxon>eudicotyledons</taxon>
        <taxon>Gunneridae</taxon>
        <taxon>Pentapetalae</taxon>
        <taxon>Caryophyllales</taxon>
        <taxon>Caryophyllaceae</taxon>
        <taxon>Caryophylleae</taxon>
        <taxon>Saponaria</taxon>
    </lineage>
</organism>
<dbReference type="Proteomes" id="UP001443914">
    <property type="component" value="Unassembled WGS sequence"/>
</dbReference>
<dbReference type="Pfam" id="PF12937">
    <property type="entry name" value="F-box-like"/>
    <property type="match status" value="1"/>
</dbReference>
<dbReference type="EMBL" id="JBDFQZ010000007">
    <property type="protein sequence ID" value="KAK9706987.1"/>
    <property type="molecule type" value="Genomic_DNA"/>
</dbReference>
<dbReference type="InterPro" id="IPR001810">
    <property type="entry name" value="F-box_dom"/>
</dbReference>